<dbReference type="Proteomes" id="UP000010296">
    <property type="component" value="Unassembled WGS sequence"/>
</dbReference>
<reference evidence="1 2" key="1">
    <citation type="submission" date="2010-12" db="EMBL/GenBank/DDBJ databases">
        <authorList>
            <person name="Muzny D."/>
            <person name="Qin X."/>
            <person name="Deng J."/>
            <person name="Jiang H."/>
            <person name="Liu Y."/>
            <person name="Qu J."/>
            <person name="Song X.-Z."/>
            <person name="Zhang L."/>
            <person name="Thornton R."/>
            <person name="Coyle M."/>
            <person name="Francisco L."/>
            <person name="Jackson L."/>
            <person name="Javaid M."/>
            <person name="Korchina V."/>
            <person name="Kovar C."/>
            <person name="Mata R."/>
            <person name="Mathew T."/>
            <person name="Ngo R."/>
            <person name="Nguyen L."/>
            <person name="Nguyen N."/>
            <person name="Okwuonu G."/>
            <person name="Ongeri F."/>
            <person name="Pham C."/>
            <person name="Simmons D."/>
            <person name="Wilczek-Boney K."/>
            <person name="Hale W."/>
            <person name="Jakkamsetti A."/>
            <person name="Pham P."/>
            <person name="Ruth R."/>
            <person name="San Lucas F."/>
            <person name="Warren J."/>
            <person name="Zhang J."/>
            <person name="Zhao Z."/>
            <person name="Zhou C."/>
            <person name="Zhu D."/>
            <person name="Lee S."/>
            <person name="Bess C."/>
            <person name="Blankenburg K."/>
            <person name="Forbes L."/>
            <person name="Fu Q."/>
            <person name="Gubbala S."/>
            <person name="Hirani K."/>
            <person name="Jayaseelan J.C."/>
            <person name="Lara F."/>
            <person name="Munidasa M."/>
            <person name="Palculict T."/>
            <person name="Patil S."/>
            <person name="Pu L.-L."/>
            <person name="Saada N."/>
            <person name="Tang L."/>
            <person name="Weissenberger G."/>
            <person name="Zhu Y."/>
            <person name="Hemphill L."/>
            <person name="Shang Y."/>
            <person name="Youmans B."/>
            <person name="Ayvaz T."/>
            <person name="Ross M."/>
            <person name="Santibanez J."/>
            <person name="Aqrawi P."/>
            <person name="Gross S."/>
            <person name="Joshi V."/>
            <person name="Fowler G."/>
            <person name="Nazareth L."/>
            <person name="Reid J."/>
            <person name="Worley K."/>
            <person name="Petrosino J."/>
            <person name="Highlander S."/>
            <person name="Gibbs R."/>
        </authorList>
    </citation>
    <scope>NUCLEOTIDE SEQUENCE [LARGE SCALE GENOMIC DNA]</scope>
    <source>
        <strain evidence="2">DSM 15952 / CCUG 50447 / LMG 22039 / TP 1.5</strain>
    </source>
</reference>
<sequence>MIGGSNLKRKRSKQCALCENFFKNSEMSEEHYPAKSTGNEDIVALDFGKMVDLMMSEKVIEKLFHKDNQGRTLEEVSGNFFDEELAQTLYPQGRTARSLCRQCNTFLGKYDEAYKKFFDNDGAPSIIKGYQKLTRLKIIKAIFAKYLSVPECKGQNFDFITFLQEENQETYEGKWGLYCIKRDYSTDLFGLGHLTTGVMTYEEGVIFVLSDEKFIFHLMDFEPHEGYRSLNMMELLNKTYTLISGRDLHDGGYHGHFMIQEMLKV</sequence>
<dbReference type="OrthoDB" id="2339843at2"/>
<dbReference type="eggNOG" id="ENOG5033Q1H">
    <property type="taxonomic scope" value="Bacteria"/>
</dbReference>
<dbReference type="HOGENOM" id="CLU_1030231_0_0_9"/>
<gene>
    <name evidence="1" type="ORF">HMPREF9088_2230</name>
</gene>
<protein>
    <submittedName>
        <fullName evidence="1">Uncharacterized protein</fullName>
    </submittedName>
</protein>
<dbReference type="AlphaFoldDB" id="E6LIP0"/>
<accession>E6LIP0</accession>
<evidence type="ECO:0000313" key="2">
    <source>
        <dbReference type="Proteomes" id="UP000010296"/>
    </source>
</evidence>
<organism evidence="1 2">
    <name type="scientific">Enterococcus italicus (strain DSM 15952 / CCUG 50447 / LMG 22039 / TP 1.5)</name>
    <dbReference type="NCBI Taxonomy" id="888064"/>
    <lineage>
        <taxon>Bacteria</taxon>
        <taxon>Bacillati</taxon>
        <taxon>Bacillota</taxon>
        <taxon>Bacilli</taxon>
        <taxon>Lactobacillales</taxon>
        <taxon>Enterococcaceae</taxon>
        <taxon>Enterococcus</taxon>
    </lineage>
</organism>
<dbReference type="EMBL" id="AEPV01000090">
    <property type="protein sequence ID" value="EFU72932.1"/>
    <property type="molecule type" value="Genomic_DNA"/>
</dbReference>
<name>E6LIP0_ENTI1</name>
<proteinExistence type="predicted"/>
<keyword evidence="2" id="KW-1185">Reference proteome</keyword>
<evidence type="ECO:0000313" key="1">
    <source>
        <dbReference type="EMBL" id="EFU72932.1"/>
    </source>
</evidence>
<comment type="caution">
    <text evidence="1">The sequence shown here is derived from an EMBL/GenBank/DDBJ whole genome shotgun (WGS) entry which is preliminary data.</text>
</comment>
<dbReference type="STRING" id="888064.HMPREF9088_2230"/>
<dbReference type="PATRIC" id="fig|888064.11.peg.1021"/>